<evidence type="ECO:0000256" key="2">
    <source>
        <dbReference type="HAMAP-Rule" id="MF_00973"/>
    </source>
</evidence>
<dbReference type="Proteomes" id="UP000244867">
    <property type="component" value="Unassembled WGS sequence"/>
</dbReference>
<organism evidence="3 4">
    <name type="scientific">Nocardioides currus</name>
    <dbReference type="NCBI Taxonomy" id="2133958"/>
    <lineage>
        <taxon>Bacteria</taxon>
        <taxon>Bacillati</taxon>
        <taxon>Actinomycetota</taxon>
        <taxon>Actinomycetes</taxon>
        <taxon>Propionibacteriales</taxon>
        <taxon>Nocardioidaceae</taxon>
        <taxon>Nocardioides</taxon>
    </lineage>
</organism>
<proteinExistence type="inferred from homology"/>
<dbReference type="Gene3D" id="3.40.50.10680">
    <property type="entry name" value="CofD-like domains"/>
    <property type="match status" value="1"/>
</dbReference>
<dbReference type="NCBIfam" id="TIGR01826">
    <property type="entry name" value="CofD_related"/>
    <property type="match status" value="1"/>
</dbReference>
<gene>
    <name evidence="3" type="ORF">C7S10_15720</name>
</gene>
<dbReference type="InterPro" id="IPR038136">
    <property type="entry name" value="CofD-like_dom_sf"/>
</dbReference>
<evidence type="ECO:0000313" key="3">
    <source>
        <dbReference type="EMBL" id="PUA80003.1"/>
    </source>
</evidence>
<dbReference type="GO" id="GO:0005737">
    <property type="term" value="C:cytoplasm"/>
    <property type="evidence" value="ECO:0007669"/>
    <property type="project" value="UniProtKB-SubCell"/>
</dbReference>
<evidence type="ECO:0000313" key="4">
    <source>
        <dbReference type="Proteomes" id="UP000244867"/>
    </source>
</evidence>
<protein>
    <recommendedName>
        <fullName evidence="2">Putative gluconeogenesis factor</fullName>
    </recommendedName>
</protein>
<dbReference type="CDD" id="cd07187">
    <property type="entry name" value="YvcK_like"/>
    <property type="match status" value="1"/>
</dbReference>
<dbReference type="InterPro" id="IPR002882">
    <property type="entry name" value="CofD"/>
</dbReference>
<comment type="function">
    <text evidence="2">Required for morphogenesis under gluconeogenic growth conditions.</text>
</comment>
<accession>A0A2R7YUN1</accession>
<keyword evidence="4" id="KW-1185">Reference proteome</keyword>
<comment type="subcellular location">
    <subcellularLocation>
        <location evidence="2">Cytoplasm</location>
    </subcellularLocation>
</comment>
<sequence length="326" mass="34321">MARATAQSAVALGGGHGLFATLSALRHLVAELTLDELTAVVTVADNGGSSGRLRGEFGVLPPGDLRMALAALCGDDEWGRTWSEVVQHRFEGDGEMRGHVIGNLLIVGLWELMGDPVRALDWVGRLLGARGRVLPMAVTSIDMTARVRGLDPSDPARTSEVRGQVEVATTPGEIVSVALDPPDPEACAEAIEAVMAADWVVLGPGSWFTSVIPHLMVPALRQALIDTSGRLVVVLNLEPQEGETPGYGPEDHLDALFEHAPDLKIHTVLADVRCVSHPEELDRAVSACGADLVLADIAADGATDRHDDDKLAAAFEAIMAGGPLRG</sequence>
<dbReference type="AlphaFoldDB" id="A0A2R7YUN1"/>
<dbReference type="GO" id="GO:0043743">
    <property type="term" value="F:LPPG:FO 2-phospho-L-lactate transferase activity"/>
    <property type="evidence" value="ECO:0007669"/>
    <property type="project" value="InterPro"/>
</dbReference>
<dbReference type="InterPro" id="IPR010119">
    <property type="entry name" value="Gluconeogen_factor"/>
</dbReference>
<dbReference type="PANTHER" id="PTHR30135:SF3">
    <property type="entry name" value="GLUCONEOGENESIS FACTOR-RELATED"/>
    <property type="match status" value="1"/>
</dbReference>
<name>A0A2R7YUN1_9ACTN</name>
<evidence type="ECO:0000256" key="1">
    <source>
        <dbReference type="ARBA" id="ARBA00022490"/>
    </source>
</evidence>
<comment type="caution">
    <text evidence="3">The sequence shown here is derived from an EMBL/GenBank/DDBJ whole genome shotgun (WGS) entry which is preliminary data.</text>
</comment>
<reference evidence="3 4" key="1">
    <citation type="submission" date="2018-03" db="EMBL/GenBank/DDBJ databases">
        <authorList>
            <person name="Keele B.F."/>
        </authorList>
    </citation>
    <scope>NUCLEOTIDE SEQUENCE [LARGE SCALE GENOMIC DNA]</scope>
    <source>
        <strain evidence="3 4">IB-3</strain>
    </source>
</reference>
<keyword evidence="1 2" id="KW-0963">Cytoplasm</keyword>
<dbReference type="GO" id="GO:0008360">
    <property type="term" value="P:regulation of cell shape"/>
    <property type="evidence" value="ECO:0007669"/>
    <property type="project" value="UniProtKB-UniRule"/>
</dbReference>
<dbReference type="EMBL" id="PYXZ01000007">
    <property type="protein sequence ID" value="PUA80003.1"/>
    <property type="molecule type" value="Genomic_DNA"/>
</dbReference>
<dbReference type="PANTHER" id="PTHR30135">
    <property type="entry name" value="UNCHARACTERIZED PROTEIN YVCK-RELATED"/>
    <property type="match status" value="1"/>
</dbReference>
<dbReference type="RefSeq" id="WP_108345393.1">
    <property type="nucleotide sequence ID" value="NZ_PYXZ01000007.1"/>
</dbReference>
<comment type="similarity">
    <text evidence="2">Belongs to the gluconeogenesis factor family.</text>
</comment>
<dbReference type="Pfam" id="PF01933">
    <property type="entry name" value="CofD"/>
    <property type="match status" value="1"/>
</dbReference>
<dbReference type="SUPFAM" id="SSF142338">
    <property type="entry name" value="CofD-like"/>
    <property type="match status" value="1"/>
</dbReference>
<dbReference type="HAMAP" id="MF_00973">
    <property type="entry name" value="Gluconeogen_factor"/>
    <property type="match status" value="1"/>
</dbReference>
<dbReference type="OrthoDB" id="9783842at2"/>